<feature type="signal peptide" evidence="1">
    <location>
        <begin position="1"/>
        <end position="19"/>
    </location>
</feature>
<sequence length="187" mass="20348">MNKTVLALVLAVCAATAGAADYKIDSAHTNARFAIDHFNTSTNVGGFYGIEGGLQFDAAKRTGSIDVRVPMKNLQTGSDAFTHHLKSADLFNAEKFPEMRFVSSKFHFSGNRVTAVDGQLTLLGQTHPVRFAAQKFNCYESPMLKTQVCGGDFTATIDRTQWGMNYLVDAGMTKNVTLTLQVEAAKQ</sequence>
<dbReference type="HOGENOM" id="CLU_071003_1_2_4"/>
<organism evidence="3 4">
    <name type="scientific">Kingella denitrificans ATCC 33394</name>
    <dbReference type="NCBI Taxonomy" id="888741"/>
    <lineage>
        <taxon>Bacteria</taxon>
        <taxon>Pseudomonadati</taxon>
        <taxon>Pseudomonadota</taxon>
        <taxon>Betaproteobacteria</taxon>
        <taxon>Neisseriales</taxon>
        <taxon>Neisseriaceae</taxon>
        <taxon>Kingella</taxon>
    </lineage>
</organism>
<dbReference type="AlphaFoldDB" id="F0EZE8"/>
<dbReference type="Proteomes" id="UP000004088">
    <property type="component" value="Unassembled WGS sequence"/>
</dbReference>
<dbReference type="Gene3D" id="2.40.128.110">
    <property type="entry name" value="Lipid/polyisoprenoid-binding, YceI-like"/>
    <property type="match status" value="1"/>
</dbReference>
<feature type="chain" id="PRO_5003251938" evidence="1">
    <location>
        <begin position="20"/>
        <end position="187"/>
    </location>
</feature>
<comment type="caution">
    <text evidence="3">The sequence shown here is derived from an EMBL/GenBank/DDBJ whole genome shotgun (WGS) entry which is preliminary data.</text>
</comment>
<keyword evidence="4" id="KW-1185">Reference proteome</keyword>
<dbReference type="SMART" id="SM00867">
    <property type="entry name" value="YceI"/>
    <property type="match status" value="1"/>
</dbReference>
<accession>F0EZE8</accession>
<dbReference type="RefSeq" id="WP_003782835.1">
    <property type="nucleotide sequence ID" value="NZ_GL870929.1"/>
</dbReference>
<dbReference type="PANTHER" id="PTHR34406">
    <property type="entry name" value="PROTEIN YCEI"/>
    <property type="match status" value="1"/>
</dbReference>
<evidence type="ECO:0000259" key="2">
    <source>
        <dbReference type="SMART" id="SM00867"/>
    </source>
</evidence>
<dbReference type="PANTHER" id="PTHR34406:SF2">
    <property type="entry name" value="PERIPLASMIC PROTEIN"/>
    <property type="match status" value="1"/>
</dbReference>
<dbReference type="EMBL" id="AEWV01000021">
    <property type="protein sequence ID" value="EGC17269.1"/>
    <property type="molecule type" value="Genomic_DNA"/>
</dbReference>
<evidence type="ECO:0000313" key="3">
    <source>
        <dbReference type="EMBL" id="EGC17269.1"/>
    </source>
</evidence>
<name>F0EZE8_9NEIS</name>
<dbReference type="Pfam" id="PF04264">
    <property type="entry name" value="YceI"/>
    <property type="match status" value="1"/>
</dbReference>
<dbReference type="STRING" id="888741.HMPREF9098_1285"/>
<dbReference type="SUPFAM" id="SSF101874">
    <property type="entry name" value="YceI-like"/>
    <property type="match status" value="1"/>
</dbReference>
<evidence type="ECO:0000256" key="1">
    <source>
        <dbReference type="SAM" id="SignalP"/>
    </source>
</evidence>
<keyword evidence="1" id="KW-0732">Signal</keyword>
<gene>
    <name evidence="3" type="ORF">HMPREF9098_1285</name>
</gene>
<evidence type="ECO:0000313" key="4">
    <source>
        <dbReference type="Proteomes" id="UP000004088"/>
    </source>
</evidence>
<feature type="domain" description="Lipid/polyisoprenoid-binding YceI-like" evidence="2">
    <location>
        <begin position="21"/>
        <end position="185"/>
    </location>
</feature>
<dbReference type="InterPro" id="IPR036761">
    <property type="entry name" value="TTHA0802/YceI-like_sf"/>
</dbReference>
<proteinExistence type="predicted"/>
<protein>
    <submittedName>
        <fullName evidence="3">YceI-like domain protein</fullName>
    </submittedName>
</protein>
<reference evidence="3 4" key="1">
    <citation type="submission" date="2011-01" db="EMBL/GenBank/DDBJ databases">
        <authorList>
            <person name="Muzny D."/>
            <person name="Qin X."/>
            <person name="Deng J."/>
            <person name="Jiang H."/>
            <person name="Liu Y."/>
            <person name="Qu J."/>
            <person name="Song X.-Z."/>
            <person name="Zhang L."/>
            <person name="Thornton R."/>
            <person name="Coyle M."/>
            <person name="Francisco L."/>
            <person name="Jackson L."/>
            <person name="Javaid M."/>
            <person name="Korchina V."/>
            <person name="Kovar C."/>
            <person name="Mata R."/>
            <person name="Mathew T."/>
            <person name="Ngo R."/>
            <person name="Nguyen L."/>
            <person name="Nguyen N."/>
            <person name="Okwuonu G."/>
            <person name="Ongeri F."/>
            <person name="Pham C."/>
            <person name="Simmons D."/>
            <person name="Wilczek-Boney K."/>
            <person name="Hale W."/>
            <person name="Jakkamsetti A."/>
            <person name="Pham P."/>
            <person name="Ruth R."/>
            <person name="San Lucas F."/>
            <person name="Warren J."/>
            <person name="Zhang J."/>
            <person name="Zhao Z."/>
            <person name="Zhou C."/>
            <person name="Zhu D."/>
            <person name="Lee S."/>
            <person name="Bess C."/>
            <person name="Blankenburg K."/>
            <person name="Forbes L."/>
            <person name="Fu Q."/>
            <person name="Gubbala S."/>
            <person name="Hirani K."/>
            <person name="Jayaseelan J.C."/>
            <person name="Lara F."/>
            <person name="Munidasa M."/>
            <person name="Palculict T."/>
            <person name="Patil S."/>
            <person name="Pu L.-L."/>
            <person name="Saada N."/>
            <person name="Tang L."/>
            <person name="Weissenberger G."/>
            <person name="Zhu Y."/>
            <person name="Hemphill L."/>
            <person name="Shang Y."/>
            <person name="Youmans B."/>
            <person name="Ayvaz T."/>
            <person name="Ross M."/>
            <person name="Santibanez J."/>
            <person name="Aqrawi P."/>
            <person name="Gross S."/>
            <person name="Joshi V."/>
            <person name="Fowler G."/>
            <person name="Nazareth L."/>
            <person name="Reid J."/>
            <person name="Worley K."/>
            <person name="Petrosino J."/>
            <person name="Highlander S."/>
            <person name="Gibbs R."/>
        </authorList>
    </citation>
    <scope>NUCLEOTIDE SEQUENCE [LARGE SCALE GENOMIC DNA]</scope>
    <source>
        <strain evidence="3 4">ATCC 33394</strain>
    </source>
</reference>
<dbReference type="InterPro" id="IPR007372">
    <property type="entry name" value="Lipid/polyisoprenoid-bd_YceI"/>
</dbReference>